<dbReference type="Pfam" id="PF05380">
    <property type="entry name" value="Peptidase_A17"/>
    <property type="match status" value="1"/>
</dbReference>
<dbReference type="Proteomes" id="UP000886998">
    <property type="component" value="Unassembled WGS sequence"/>
</dbReference>
<gene>
    <name evidence="5" type="primary">NCKIPSD</name>
    <name evidence="5" type="ORF">TNIN_222971</name>
</gene>
<feature type="region of interest" description="Disordered" evidence="3">
    <location>
        <begin position="164"/>
        <end position="187"/>
    </location>
</feature>
<evidence type="ECO:0000259" key="4">
    <source>
        <dbReference type="PROSITE" id="PS50002"/>
    </source>
</evidence>
<dbReference type="EMBL" id="BMAV01004421">
    <property type="protein sequence ID" value="GFY44803.1"/>
    <property type="molecule type" value="Genomic_DNA"/>
</dbReference>
<dbReference type="InterPro" id="IPR001452">
    <property type="entry name" value="SH3_domain"/>
</dbReference>
<sequence length="492" mass="56068">MSETDIFVYSALYDLSSGHKQVLLFNKGDRFIPIPNCSSNPNWAVCVDKKGIVGYVPYTYVEKKQVSIQEFIWLIDDALEKLHVDSPSISKLTREVIKNLTSLRTNLLSSNNCKIKKTQEGNNEIPVNNNSSPVVDSPQEVLNSIESHGSSNNLVGKIVENAEKPQTQESAENSALKTTAQTETQTESINDFNVPNWLVPALVENVRHKTKISHENSKAAVGIILDTFLDAIPHLDLLWLQMKKNLTESEAIEEVAKEVVHSEDQTKLLDIFKQLWYCKNDEQQRSWPVHEDEDLISGLLVEMNNIFIDANPRVTREVIRHDEYEMVNLLVTYYQMPILTWINNPVPLGEKLEVKQGCGKYPECIVQKLMRSFYVDNCLASVQTQSELDRFIDLATKIMAEKKFELRGWEHSNPSDPIASPTNVLGMIWDRHCDTLSLNIPDLRELMEEVITKRNILAASYKVFEPLGITGPVLLLPKHWLQSLWKSQIGWD</sequence>
<reference evidence="5" key="1">
    <citation type="submission" date="2020-08" db="EMBL/GenBank/DDBJ databases">
        <title>Multicomponent nature underlies the extraordinary mechanical properties of spider dragline silk.</title>
        <authorList>
            <person name="Kono N."/>
            <person name="Nakamura H."/>
            <person name="Mori M."/>
            <person name="Yoshida Y."/>
            <person name="Ohtoshi R."/>
            <person name="Malay A.D."/>
            <person name="Moran D.A.P."/>
            <person name="Tomita M."/>
            <person name="Numata K."/>
            <person name="Arakawa K."/>
        </authorList>
    </citation>
    <scope>NUCLEOTIDE SEQUENCE</scope>
</reference>
<evidence type="ECO:0000313" key="5">
    <source>
        <dbReference type="EMBL" id="GFY44803.1"/>
    </source>
</evidence>
<keyword evidence="1 2" id="KW-0728">SH3 domain</keyword>
<dbReference type="PANTHER" id="PTHR47331">
    <property type="entry name" value="PHD-TYPE DOMAIN-CONTAINING PROTEIN"/>
    <property type="match status" value="1"/>
</dbReference>
<comment type="caution">
    <text evidence="5">The sequence shown here is derived from an EMBL/GenBank/DDBJ whole genome shotgun (WGS) entry which is preliminary data.</text>
</comment>
<evidence type="ECO:0000256" key="3">
    <source>
        <dbReference type="SAM" id="MobiDB-lite"/>
    </source>
</evidence>
<protein>
    <submittedName>
        <fullName evidence="5">NCK-interacting protein with SH3 domain</fullName>
    </submittedName>
</protein>
<dbReference type="SMART" id="SM00326">
    <property type="entry name" value="SH3"/>
    <property type="match status" value="1"/>
</dbReference>
<name>A0A8X6X0P1_9ARAC</name>
<keyword evidence="6" id="KW-1185">Reference proteome</keyword>
<accession>A0A8X6X0P1</accession>
<dbReference type="Gene3D" id="2.30.30.40">
    <property type="entry name" value="SH3 Domains"/>
    <property type="match status" value="1"/>
</dbReference>
<proteinExistence type="predicted"/>
<organism evidence="5 6">
    <name type="scientific">Trichonephila inaurata madagascariensis</name>
    <dbReference type="NCBI Taxonomy" id="2747483"/>
    <lineage>
        <taxon>Eukaryota</taxon>
        <taxon>Metazoa</taxon>
        <taxon>Ecdysozoa</taxon>
        <taxon>Arthropoda</taxon>
        <taxon>Chelicerata</taxon>
        <taxon>Arachnida</taxon>
        <taxon>Araneae</taxon>
        <taxon>Araneomorphae</taxon>
        <taxon>Entelegynae</taxon>
        <taxon>Araneoidea</taxon>
        <taxon>Nephilidae</taxon>
        <taxon>Trichonephila</taxon>
        <taxon>Trichonephila inaurata</taxon>
    </lineage>
</organism>
<dbReference type="SUPFAM" id="SSF50044">
    <property type="entry name" value="SH3-domain"/>
    <property type="match status" value="1"/>
</dbReference>
<feature type="domain" description="SH3" evidence="4">
    <location>
        <begin position="4"/>
        <end position="66"/>
    </location>
</feature>
<dbReference type="OrthoDB" id="445362at2759"/>
<evidence type="ECO:0000313" key="6">
    <source>
        <dbReference type="Proteomes" id="UP000886998"/>
    </source>
</evidence>
<dbReference type="InterPro" id="IPR036028">
    <property type="entry name" value="SH3-like_dom_sf"/>
</dbReference>
<evidence type="ECO:0000256" key="2">
    <source>
        <dbReference type="PROSITE-ProRule" id="PRU00192"/>
    </source>
</evidence>
<evidence type="ECO:0000256" key="1">
    <source>
        <dbReference type="ARBA" id="ARBA00022443"/>
    </source>
</evidence>
<dbReference type="AlphaFoldDB" id="A0A8X6X0P1"/>
<dbReference type="PROSITE" id="PS50002">
    <property type="entry name" value="SH3"/>
    <property type="match status" value="1"/>
</dbReference>
<dbReference type="InterPro" id="IPR008042">
    <property type="entry name" value="Retrotrans_Pao"/>
</dbReference>